<feature type="domain" description="RecF/RecN/SMC N-terminal" evidence="11">
    <location>
        <begin position="1"/>
        <end position="593"/>
    </location>
</feature>
<protein>
    <recommendedName>
        <fullName evidence="3">DNA repair protein RecN</fullName>
    </recommendedName>
    <alternativeName>
        <fullName evidence="8">Recombination protein N</fullName>
    </alternativeName>
</protein>
<comment type="function">
    <text evidence="1">May be involved in recombinational repair of damaged DNA.</text>
</comment>
<feature type="coiled-coil region" evidence="9">
    <location>
        <begin position="334"/>
        <end position="385"/>
    </location>
</feature>
<keyword evidence="7" id="KW-0234">DNA repair</keyword>
<dbReference type="GO" id="GO:0005524">
    <property type="term" value="F:ATP binding"/>
    <property type="evidence" value="ECO:0007669"/>
    <property type="project" value="UniProtKB-KW"/>
</dbReference>
<evidence type="ECO:0000259" key="11">
    <source>
        <dbReference type="Pfam" id="PF02463"/>
    </source>
</evidence>
<dbReference type="InterPro" id="IPR027417">
    <property type="entry name" value="P-loop_NTPase"/>
</dbReference>
<evidence type="ECO:0000256" key="2">
    <source>
        <dbReference type="ARBA" id="ARBA00009441"/>
    </source>
</evidence>
<keyword evidence="5" id="KW-0227">DNA damage</keyword>
<keyword evidence="4" id="KW-0547">Nucleotide-binding</keyword>
<keyword evidence="13" id="KW-1185">Reference proteome</keyword>
<dbReference type="AlphaFoldDB" id="A0A518CW99"/>
<dbReference type="Proteomes" id="UP000319342">
    <property type="component" value="Chromosome"/>
</dbReference>
<dbReference type="OrthoDB" id="9806954at2"/>
<dbReference type="Gene3D" id="3.40.50.300">
    <property type="entry name" value="P-loop containing nucleotide triphosphate hydrolases"/>
    <property type="match status" value="2"/>
</dbReference>
<accession>A0A518CW99</accession>
<dbReference type="InterPro" id="IPR003395">
    <property type="entry name" value="RecF/RecN/SMC_N"/>
</dbReference>
<evidence type="ECO:0000256" key="3">
    <source>
        <dbReference type="ARBA" id="ARBA00021315"/>
    </source>
</evidence>
<comment type="similarity">
    <text evidence="2">Belongs to the RecN family.</text>
</comment>
<dbReference type="InterPro" id="IPR004604">
    <property type="entry name" value="DNA_recomb/repair_RecN"/>
</dbReference>
<evidence type="ECO:0000256" key="9">
    <source>
        <dbReference type="SAM" id="Coils"/>
    </source>
</evidence>
<evidence type="ECO:0000313" key="12">
    <source>
        <dbReference type="EMBL" id="QDU83493.1"/>
    </source>
</evidence>
<evidence type="ECO:0000313" key="13">
    <source>
        <dbReference type="Proteomes" id="UP000319342"/>
    </source>
</evidence>
<proteinExistence type="inferred from homology"/>
<dbReference type="PANTHER" id="PTHR11059:SF0">
    <property type="entry name" value="DNA REPAIR PROTEIN RECN"/>
    <property type="match status" value="1"/>
</dbReference>
<dbReference type="SUPFAM" id="SSF52540">
    <property type="entry name" value="P-loop containing nucleoside triphosphate hydrolases"/>
    <property type="match status" value="1"/>
</dbReference>
<dbReference type="GO" id="GO:0006281">
    <property type="term" value="P:DNA repair"/>
    <property type="evidence" value="ECO:0007669"/>
    <property type="project" value="UniProtKB-KW"/>
</dbReference>
<evidence type="ECO:0000256" key="4">
    <source>
        <dbReference type="ARBA" id="ARBA00022741"/>
    </source>
</evidence>
<name>A0A518CW99_9BACT</name>
<dbReference type="Pfam" id="PF02463">
    <property type="entry name" value="SMC_N"/>
    <property type="match status" value="1"/>
</dbReference>
<keyword evidence="6" id="KW-0067">ATP-binding</keyword>
<feature type="region of interest" description="Disordered" evidence="10">
    <location>
        <begin position="647"/>
        <end position="765"/>
    </location>
</feature>
<gene>
    <name evidence="12" type="primary">recN</name>
    <name evidence="12" type="ORF">Pla163_05920</name>
</gene>
<keyword evidence="9" id="KW-0175">Coiled coil</keyword>
<organism evidence="12 13">
    <name type="scientific">Rohdeia mirabilis</name>
    <dbReference type="NCBI Taxonomy" id="2528008"/>
    <lineage>
        <taxon>Bacteria</taxon>
        <taxon>Pseudomonadati</taxon>
        <taxon>Planctomycetota</taxon>
        <taxon>Planctomycetia</taxon>
        <taxon>Planctomycetia incertae sedis</taxon>
        <taxon>Rohdeia</taxon>
    </lineage>
</organism>
<feature type="compositionally biased region" description="Basic residues" evidence="10">
    <location>
        <begin position="755"/>
        <end position="765"/>
    </location>
</feature>
<sequence>MLHELRVRDFALIDRLTVGFGPGLNAITGETGSGKSLIVTALELLGGARPRGGVGIWVRAGAERAVLEASFDVPRPTDPTHAAVSAWFERHLPELDGERWSEDGELLVVRVLDGGGRSRARVQGLSVTVAALGELVRELLEVNGQFEQRAVNEPTRQTAWFDEIADRRAADTATGRTVRKGSDPGGSSIADALTVYVAAREDWLGRRAERLALEERARERDGRATFLRIALEELEALDPRGGEGSELRRERELLRQSEQVVGDLGATAGALSEGEDPLISQVAVVADRVARWANAADPLHQVAESLSTGLLHLEDAAARLVSFLGGVESDPQRLEQVEVRLAALERAARRHGLDVDRLALHVEALRTEADELDDLDGARERLRRDESVALARVEDAARELTERRRERAGTLTEMVQPLLDRLGLAQARLDVCFTERGAVGGAVGGALGGGDDAEDGEADGARRFGPTGVEDVTLSWSPNPGEPARPLAHIASGGEAARVFLALRCAATGAVFGEAPRAAGPRRSTGAEPDLDTASLRTHTLVFDEVDAAVGGRLAPKVAECLAALARGGQVLTVTHQPAIAARADRHLAVVKRTRDGRTSAQAVVLEGSARLSEIAAMVGGSGRSATARAEAERLLACGGVRRARAGTEEARGGAPHGVASQSAANRTAANQTGASTGDASAPAEALRSGRRPAKTATRPADANANSNGGGRSTSAQDGTRPKTGSPALDPASASASTAPVPTRAPSPRASTARRGSRPSSRKSA</sequence>
<evidence type="ECO:0000256" key="7">
    <source>
        <dbReference type="ARBA" id="ARBA00023204"/>
    </source>
</evidence>
<evidence type="ECO:0000256" key="8">
    <source>
        <dbReference type="ARBA" id="ARBA00033408"/>
    </source>
</evidence>
<evidence type="ECO:0000256" key="10">
    <source>
        <dbReference type="SAM" id="MobiDB-lite"/>
    </source>
</evidence>
<feature type="compositionally biased region" description="Low complexity" evidence="10">
    <location>
        <begin position="726"/>
        <end position="754"/>
    </location>
</feature>
<feature type="compositionally biased region" description="Polar residues" evidence="10">
    <location>
        <begin position="660"/>
        <end position="679"/>
    </location>
</feature>
<dbReference type="PANTHER" id="PTHR11059">
    <property type="entry name" value="DNA REPAIR PROTEIN RECN"/>
    <property type="match status" value="1"/>
</dbReference>
<evidence type="ECO:0000256" key="5">
    <source>
        <dbReference type="ARBA" id="ARBA00022763"/>
    </source>
</evidence>
<reference evidence="12 13" key="1">
    <citation type="submission" date="2019-02" db="EMBL/GenBank/DDBJ databases">
        <title>Deep-cultivation of Planctomycetes and their phenomic and genomic characterization uncovers novel biology.</title>
        <authorList>
            <person name="Wiegand S."/>
            <person name="Jogler M."/>
            <person name="Boedeker C."/>
            <person name="Pinto D."/>
            <person name="Vollmers J."/>
            <person name="Rivas-Marin E."/>
            <person name="Kohn T."/>
            <person name="Peeters S.H."/>
            <person name="Heuer A."/>
            <person name="Rast P."/>
            <person name="Oberbeckmann S."/>
            <person name="Bunk B."/>
            <person name="Jeske O."/>
            <person name="Meyerdierks A."/>
            <person name="Storesund J.E."/>
            <person name="Kallscheuer N."/>
            <person name="Luecker S."/>
            <person name="Lage O.M."/>
            <person name="Pohl T."/>
            <person name="Merkel B.J."/>
            <person name="Hornburger P."/>
            <person name="Mueller R.-W."/>
            <person name="Bruemmer F."/>
            <person name="Labrenz M."/>
            <person name="Spormann A.M."/>
            <person name="Op den Camp H."/>
            <person name="Overmann J."/>
            <person name="Amann R."/>
            <person name="Jetten M.S.M."/>
            <person name="Mascher T."/>
            <person name="Medema M.H."/>
            <person name="Devos D.P."/>
            <person name="Kaster A.-K."/>
            <person name="Ovreas L."/>
            <person name="Rohde M."/>
            <person name="Galperin M.Y."/>
            <person name="Jogler C."/>
        </authorList>
    </citation>
    <scope>NUCLEOTIDE SEQUENCE [LARGE SCALE GENOMIC DNA]</scope>
    <source>
        <strain evidence="12 13">Pla163</strain>
    </source>
</reference>
<dbReference type="EMBL" id="CP036290">
    <property type="protein sequence ID" value="QDU83493.1"/>
    <property type="molecule type" value="Genomic_DNA"/>
</dbReference>
<dbReference type="RefSeq" id="WP_145183280.1">
    <property type="nucleotide sequence ID" value="NZ_CP036290.1"/>
</dbReference>
<evidence type="ECO:0000256" key="1">
    <source>
        <dbReference type="ARBA" id="ARBA00003618"/>
    </source>
</evidence>
<evidence type="ECO:0000256" key="6">
    <source>
        <dbReference type="ARBA" id="ARBA00022840"/>
    </source>
</evidence>
<dbReference type="GO" id="GO:0006310">
    <property type="term" value="P:DNA recombination"/>
    <property type="evidence" value="ECO:0007669"/>
    <property type="project" value="InterPro"/>
</dbReference>